<name>A0A2D2CUV4_METT3</name>
<evidence type="ECO:0000313" key="1">
    <source>
        <dbReference type="EMBL" id="ATQ66612.1"/>
    </source>
</evidence>
<keyword evidence="2" id="KW-1185">Reference proteome</keyword>
<dbReference type="Proteomes" id="UP000230709">
    <property type="component" value="Chromosome"/>
</dbReference>
<reference evidence="2" key="1">
    <citation type="submission" date="2017-10" db="EMBL/GenBank/DDBJ databases">
        <title>Completed PacBio SMRT sequence of Methylosinus trichosporium OB3b reveals presence of a third large plasmid.</title>
        <authorList>
            <person name="Charles T.C."/>
            <person name="Lynch M.D.J."/>
            <person name="Heil J.R."/>
            <person name="Cheng J."/>
        </authorList>
    </citation>
    <scope>NUCLEOTIDE SEQUENCE [LARGE SCALE GENOMIC DNA]</scope>
    <source>
        <strain evidence="2">OB3b</strain>
    </source>
</reference>
<organism evidence="1 2">
    <name type="scientific">Methylosinus trichosporium (strain ATCC 35070 / NCIMB 11131 / UNIQEM 75 / OB3b)</name>
    <dbReference type="NCBI Taxonomy" id="595536"/>
    <lineage>
        <taxon>Bacteria</taxon>
        <taxon>Pseudomonadati</taxon>
        <taxon>Pseudomonadota</taxon>
        <taxon>Alphaproteobacteria</taxon>
        <taxon>Hyphomicrobiales</taxon>
        <taxon>Methylocystaceae</taxon>
        <taxon>Methylosinus</taxon>
    </lineage>
</organism>
<gene>
    <name evidence="1" type="ORF">CQW49_00910</name>
</gene>
<evidence type="ECO:0000313" key="2">
    <source>
        <dbReference type="Proteomes" id="UP000230709"/>
    </source>
</evidence>
<protein>
    <submittedName>
        <fullName evidence="1">Uncharacterized protein</fullName>
    </submittedName>
</protein>
<dbReference type="STRING" id="595536.GCA_000178815_00763"/>
<accession>A0A2D2CUV4</accession>
<dbReference type="AlphaFoldDB" id="A0A2D2CUV4"/>
<proteinExistence type="predicted"/>
<sequence>MRGWADPRLYGLLASISFTTPGAAGAFLQPPGEGVAILTTNVAEAHGAYDSRGQLVAAPAYDKLETQLYVEYGLIEQMTLVAETNYLRFRGSGANKQSEQLAVLTEQARAGAPLYLPPGVGEGARYAGPGAQSLGARLRLLQLGPAILSTQASLRASVGEGRKFLDMAEHFQFDGRLQIGWPIEFLGMPGFAEGQVGYRTAGQNSDEIRAEVTTGVRPSREMLLLAQGFFYVAPFASSAAFTVSQRLQLSAVYDLTREVAVQLGARAALRGVNDSAERGLIGALWYRF</sequence>
<dbReference type="KEGG" id="mtw:CQW49_00910"/>
<dbReference type="EMBL" id="CP023737">
    <property type="protein sequence ID" value="ATQ66612.1"/>
    <property type="molecule type" value="Genomic_DNA"/>
</dbReference>